<accession>A0A7G5C2H7</accession>
<gene>
    <name evidence="2" type="ORF">FPL14_21195</name>
</gene>
<evidence type="ECO:0000313" key="3">
    <source>
        <dbReference type="Proteomes" id="UP000515679"/>
    </source>
</evidence>
<dbReference type="PROSITE" id="PS51257">
    <property type="entry name" value="PROKAR_LIPOPROTEIN"/>
    <property type="match status" value="1"/>
</dbReference>
<evidence type="ECO:0000256" key="1">
    <source>
        <dbReference type="SAM" id="Phobius"/>
    </source>
</evidence>
<feature type="transmembrane region" description="Helical" evidence="1">
    <location>
        <begin position="20"/>
        <end position="40"/>
    </location>
</feature>
<keyword evidence="1" id="KW-0472">Membrane</keyword>
<evidence type="ECO:0000313" key="2">
    <source>
        <dbReference type="EMBL" id="QMV43411.1"/>
    </source>
</evidence>
<feature type="transmembrane region" description="Helical" evidence="1">
    <location>
        <begin position="202"/>
        <end position="221"/>
    </location>
</feature>
<reference evidence="2 3" key="1">
    <citation type="submission" date="2019-07" db="EMBL/GenBank/DDBJ databases">
        <authorList>
            <person name="Kim J.K."/>
            <person name="Cheong H.-M."/>
            <person name="Choi Y."/>
            <person name="Hwang K.J."/>
            <person name="Lee S."/>
            <person name="Choi C."/>
        </authorList>
    </citation>
    <scope>NUCLEOTIDE SEQUENCE [LARGE SCALE GENOMIC DNA]</scope>
    <source>
        <strain evidence="2 3">KS 22</strain>
    </source>
</reference>
<keyword evidence="3" id="KW-1185">Reference proteome</keyword>
<protein>
    <submittedName>
        <fullName evidence="2">Uncharacterized protein</fullName>
    </submittedName>
</protein>
<proteinExistence type="predicted"/>
<feature type="transmembrane region" description="Helical" evidence="1">
    <location>
        <begin position="134"/>
        <end position="151"/>
    </location>
</feature>
<dbReference type="EMBL" id="CP041969">
    <property type="protein sequence ID" value="QMV43411.1"/>
    <property type="molecule type" value="Genomic_DNA"/>
</dbReference>
<dbReference type="Proteomes" id="UP000515679">
    <property type="component" value="Chromosome"/>
</dbReference>
<feature type="transmembrane region" description="Helical" evidence="1">
    <location>
        <begin position="52"/>
        <end position="74"/>
    </location>
</feature>
<organism evidence="2 3">
    <name type="scientific">Cohnella cholangitidis</name>
    <dbReference type="NCBI Taxonomy" id="2598458"/>
    <lineage>
        <taxon>Bacteria</taxon>
        <taxon>Bacillati</taxon>
        <taxon>Bacillota</taxon>
        <taxon>Bacilli</taxon>
        <taxon>Bacillales</taxon>
        <taxon>Paenibacillaceae</taxon>
        <taxon>Cohnella</taxon>
    </lineage>
</organism>
<sequence>MNRVVGIIKTHLADKLTWLILPWLILGISFACNLIIGSLADEKIYTGGLASIYIYMLVVGIGSVGQTFPFLIGFCTRRKDYFLGTAATIAIISFLSAIVLLLIGYVERETGQWGMELYFFNVKYLSDGPLLERFWILFTLMINLFFCGFAISSIHRKFGRNGLYFFFIALGVVMTIASYLITLNEKWEPIFGWMADISVMELANGLFLGTLIYVLFSYLLLRRATV</sequence>
<keyword evidence="1" id="KW-1133">Transmembrane helix</keyword>
<keyword evidence="1" id="KW-0812">Transmembrane</keyword>
<feature type="transmembrane region" description="Helical" evidence="1">
    <location>
        <begin position="163"/>
        <end position="182"/>
    </location>
</feature>
<feature type="transmembrane region" description="Helical" evidence="1">
    <location>
        <begin position="81"/>
        <end position="106"/>
    </location>
</feature>
<dbReference type="RefSeq" id="WP_182299647.1">
    <property type="nucleotide sequence ID" value="NZ_CP041969.1"/>
</dbReference>
<dbReference type="KEGG" id="cchl:FPL14_21195"/>
<name>A0A7G5C2H7_9BACL</name>
<dbReference type="AlphaFoldDB" id="A0A7G5C2H7"/>